<dbReference type="PANTHER" id="PTHR31827">
    <property type="entry name" value="EMB|CAB89363.1"/>
    <property type="match status" value="1"/>
</dbReference>
<accession>W4H6K9</accession>
<evidence type="ECO:0000313" key="2">
    <source>
        <dbReference type="EMBL" id="ETV87211.1"/>
    </source>
</evidence>
<gene>
    <name evidence="2" type="ORF">H257_02180</name>
</gene>
<feature type="domain" description="WRKY19-like zinc finger" evidence="1">
    <location>
        <begin position="83"/>
        <end position="104"/>
    </location>
</feature>
<dbReference type="OrthoDB" id="64034at2759"/>
<reference evidence="2" key="1">
    <citation type="submission" date="2013-12" db="EMBL/GenBank/DDBJ databases">
        <title>The Genome Sequence of Aphanomyces astaci APO3.</title>
        <authorList>
            <consortium name="The Broad Institute Genomics Platform"/>
            <person name="Russ C."/>
            <person name="Tyler B."/>
            <person name="van West P."/>
            <person name="Dieguez-Uribeondo J."/>
            <person name="Young S.K."/>
            <person name="Zeng Q."/>
            <person name="Gargeya S."/>
            <person name="Fitzgerald M."/>
            <person name="Abouelleil A."/>
            <person name="Alvarado L."/>
            <person name="Chapman S.B."/>
            <person name="Gainer-Dewar J."/>
            <person name="Goldberg J."/>
            <person name="Griggs A."/>
            <person name="Gujja S."/>
            <person name="Hansen M."/>
            <person name="Howarth C."/>
            <person name="Imamovic A."/>
            <person name="Ireland A."/>
            <person name="Larimer J."/>
            <person name="McCowan C."/>
            <person name="Murphy C."/>
            <person name="Pearson M."/>
            <person name="Poon T.W."/>
            <person name="Priest M."/>
            <person name="Roberts A."/>
            <person name="Saif S."/>
            <person name="Shea T."/>
            <person name="Sykes S."/>
            <person name="Wortman J."/>
            <person name="Nusbaum C."/>
            <person name="Birren B."/>
        </authorList>
    </citation>
    <scope>NUCLEOTIDE SEQUENCE [LARGE SCALE GENOMIC DNA]</scope>
    <source>
        <strain evidence="2">APO3</strain>
    </source>
</reference>
<dbReference type="RefSeq" id="XP_009824010.1">
    <property type="nucleotide sequence ID" value="XM_009825708.1"/>
</dbReference>
<sequence>MNPTPVHDAGRGRYCHVAECSRYAKEFSVCLHHSRLLQATPFDATHAPLLPINHHHLETGFSPLSTASRQQHMGHTCRSIGLQCRFPQCTSYARNRGFCTRHGGGRKCRIADCWTPSQTGGLCRIHGGGSRCKVTFCSNFSRTRGLCSKHLKESSNPHNNTFADHTDVFEL</sequence>
<organism evidence="2">
    <name type="scientific">Aphanomyces astaci</name>
    <name type="common">Crayfish plague agent</name>
    <dbReference type="NCBI Taxonomy" id="112090"/>
    <lineage>
        <taxon>Eukaryota</taxon>
        <taxon>Sar</taxon>
        <taxon>Stramenopiles</taxon>
        <taxon>Oomycota</taxon>
        <taxon>Saprolegniomycetes</taxon>
        <taxon>Saprolegniales</taxon>
        <taxon>Verrucalvaceae</taxon>
        <taxon>Aphanomyces</taxon>
    </lineage>
</organism>
<evidence type="ECO:0000259" key="1">
    <source>
        <dbReference type="Pfam" id="PF24906"/>
    </source>
</evidence>
<name>W4H6K9_APHAT</name>
<dbReference type="EMBL" id="KI913116">
    <property type="protein sequence ID" value="ETV87211.1"/>
    <property type="molecule type" value="Genomic_DNA"/>
</dbReference>
<dbReference type="PANTHER" id="PTHR31827:SF1">
    <property type="entry name" value="EMB|CAB89363.1"/>
    <property type="match status" value="1"/>
</dbReference>
<dbReference type="InterPro" id="IPR056866">
    <property type="entry name" value="Znf_WRKY19"/>
</dbReference>
<dbReference type="GeneID" id="20804176"/>
<dbReference type="VEuPathDB" id="FungiDB:H257_02180"/>
<dbReference type="STRING" id="112090.W4H6K9"/>
<proteinExistence type="predicted"/>
<dbReference type="AlphaFoldDB" id="W4H6K9"/>
<protein>
    <recommendedName>
        <fullName evidence="1">WRKY19-like zinc finger domain-containing protein</fullName>
    </recommendedName>
</protein>
<dbReference type="Pfam" id="PF24906">
    <property type="entry name" value="Zf_WRKY19"/>
    <property type="match status" value="1"/>
</dbReference>